<dbReference type="AlphaFoldDB" id="A0A1H8K3S8"/>
<dbReference type="Gene3D" id="3.40.50.1820">
    <property type="entry name" value="alpha/beta hydrolase"/>
    <property type="match status" value="1"/>
</dbReference>
<keyword evidence="7" id="KW-1185">Reference proteome</keyword>
<feature type="domain" description="Peptidase S9 prolyl oligopeptidase catalytic" evidence="5">
    <location>
        <begin position="447"/>
        <end position="656"/>
    </location>
</feature>
<dbReference type="SUPFAM" id="SSF53474">
    <property type="entry name" value="alpha/beta-Hydrolases"/>
    <property type="match status" value="1"/>
</dbReference>
<dbReference type="InterPro" id="IPR001375">
    <property type="entry name" value="Peptidase_S9_cat"/>
</dbReference>
<evidence type="ECO:0000256" key="3">
    <source>
        <dbReference type="ARBA" id="ARBA00022801"/>
    </source>
</evidence>
<dbReference type="GO" id="GO:0004252">
    <property type="term" value="F:serine-type endopeptidase activity"/>
    <property type="evidence" value="ECO:0007669"/>
    <property type="project" value="TreeGrafter"/>
</dbReference>
<accession>A0A1H8K3S8</accession>
<dbReference type="STRING" id="872970.SAMN04488134_102167"/>
<name>A0A1H8K3S8_9BACI</name>
<dbReference type="InterPro" id="IPR029058">
    <property type="entry name" value="AB_hydrolase_fold"/>
</dbReference>
<evidence type="ECO:0000259" key="5">
    <source>
        <dbReference type="Pfam" id="PF00326"/>
    </source>
</evidence>
<dbReference type="EMBL" id="FODJ01000002">
    <property type="protein sequence ID" value="SEN87689.1"/>
    <property type="molecule type" value="Genomic_DNA"/>
</dbReference>
<evidence type="ECO:0000256" key="2">
    <source>
        <dbReference type="ARBA" id="ARBA00022670"/>
    </source>
</evidence>
<organism evidence="6 7">
    <name type="scientific">Amphibacillus marinus</name>
    <dbReference type="NCBI Taxonomy" id="872970"/>
    <lineage>
        <taxon>Bacteria</taxon>
        <taxon>Bacillati</taxon>
        <taxon>Bacillota</taxon>
        <taxon>Bacilli</taxon>
        <taxon>Bacillales</taxon>
        <taxon>Bacillaceae</taxon>
        <taxon>Amphibacillus</taxon>
    </lineage>
</organism>
<dbReference type="PANTHER" id="PTHR42776:SF27">
    <property type="entry name" value="DIPEPTIDYL PEPTIDASE FAMILY MEMBER 6"/>
    <property type="match status" value="1"/>
</dbReference>
<dbReference type="SUPFAM" id="SSF82171">
    <property type="entry name" value="DPP6 N-terminal domain-like"/>
    <property type="match status" value="1"/>
</dbReference>
<gene>
    <name evidence="6" type="ORF">SAMN04488134_102167</name>
</gene>
<proteinExistence type="inferred from homology"/>
<evidence type="ECO:0000256" key="1">
    <source>
        <dbReference type="ARBA" id="ARBA00010040"/>
    </source>
</evidence>
<evidence type="ECO:0000313" key="7">
    <source>
        <dbReference type="Proteomes" id="UP000199300"/>
    </source>
</evidence>
<protein>
    <submittedName>
        <fullName evidence="6">Acylaminoacyl-peptidase</fullName>
    </submittedName>
</protein>
<dbReference type="InterPro" id="IPR011042">
    <property type="entry name" value="6-blade_b-propeller_TolB-like"/>
</dbReference>
<dbReference type="PANTHER" id="PTHR42776">
    <property type="entry name" value="SERINE PEPTIDASE S9 FAMILY MEMBER"/>
    <property type="match status" value="1"/>
</dbReference>
<dbReference type="Proteomes" id="UP000199300">
    <property type="component" value="Unassembled WGS sequence"/>
</dbReference>
<evidence type="ECO:0000256" key="4">
    <source>
        <dbReference type="ARBA" id="ARBA00022825"/>
    </source>
</evidence>
<dbReference type="Pfam" id="PF00326">
    <property type="entry name" value="Peptidase_S9"/>
    <property type="match status" value="1"/>
</dbReference>
<evidence type="ECO:0000313" key="6">
    <source>
        <dbReference type="EMBL" id="SEN87689.1"/>
    </source>
</evidence>
<reference evidence="6 7" key="1">
    <citation type="submission" date="2016-10" db="EMBL/GenBank/DDBJ databases">
        <authorList>
            <person name="de Groot N.N."/>
        </authorList>
    </citation>
    <scope>NUCLEOTIDE SEQUENCE [LARGE SCALE GENOMIC DNA]</scope>
    <source>
        <strain evidence="6 7">CGMCC 1.10434</strain>
    </source>
</reference>
<keyword evidence="2" id="KW-0645">Protease</keyword>
<dbReference type="Pfam" id="PF07676">
    <property type="entry name" value="PD40"/>
    <property type="match status" value="2"/>
</dbReference>
<keyword evidence="4" id="KW-0720">Serine protease</keyword>
<sequence length="656" mass="73141">MKGLSVNDLLKFNFVQEPVQAPDGTSVIYVKRSINKKKKYQSQLYKIDLVTGKEQVFTQDKGTVASPTFSPDGKKIAFISDRSGKKQVWLIDTHGGEASQLTDFPHGASDPVWSPSGKQLIASTSLEIDETLEQPKEGKNEGELKAYATNRLAYKADGQGLLTEKYHQLVLIHLSDQRTTVLTNGTYNHGDVAFSPDEQVIAFVANREQDADYRITSDLYTLELSTLVLTKQTNSDFSLSKPNFSPDGKLISLLGSNLAFKTASLARVMIVNRETTNLTILTKDFDVQASDVALNDMGSDAGTAGAVWANDNQSLFFLASQNGATSLYQVDLEGVVTKLIGGNEQIYHFSLNKDQSQAVIAISDQLTPGDLYLTSLNGKEKNRLTNANEGLLNEVSIAQAEEIQLTAYDGTALHGWIQKPMGYQEGEQYPLIVEIHGGPHMMYSFGFMHEFQALANEGYGVLYINPRGSHGYGQAFVNANRGDYGGGDYQDIMAAVDYVLDNFDWIDQERLGVTGGSYGGFMTNWIVGHTNRFKAAVTQRSISNWQSFYGVSDIGYFFTEYELKADFLSEPERLWDCSPIKYVNQIETPLLILHSEEDHRCPIEQAEQLYVALKMRKQPTRLVRFPKSSHGLSRNGDPSLRIERLTEIIDWFEKYL</sequence>
<dbReference type="Gene3D" id="2.120.10.30">
    <property type="entry name" value="TolB, C-terminal domain"/>
    <property type="match status" value="2"/>
</dbReference>
<dbReference type="InterPro" id="IPR011659">
    <property type="entry name" value="WD40"/>
</dbReference>
<dbReference type="RefSeq" id="WP_245751578.1">
    <property type="nucleotide sequence ID" value="NZ_FODJ01000002.1"/>
</dbReference>
<dbReference type="FunFam" id="3.40.50.1820:FF:000028">
    <property type="entry name" value="S9 family peptidase"/>
    <property type="match status" value="1"/>
</dbReference>
<keyword evidence="3" id="KW-0378">Hydrolase</keyword>
<dbReference type="GO" id="GO:0006508">
    <property type="term" value="P:proteolysis"/>
    <property type="evidence" value="ECO:0007669"/>
    <property type="project" value="UniProtKB-KW"/>
</dbReference>
<comment type="similarity">
    <text evidence="1">Belongs to the peptidase S9C family.</text>
</comment>